<name>A0A1X2HXD0_9FUNG</name>
<dbReference type="PANTHER" id="PTHR28270:SF1">
    <property type="entry name" value="MEDIATOR OF RNA POLYMERASE II TRANSCRIPTION SUBUNIT 19"/>
    <property type="match status" value="1"/>
</dbReference>
<dbReference type="EMBL" id="MCGE01000049">
    <property type="protein sequence ID" value="ORZ04617.1"/>
    <property type="molecule type" value="Genomic_DNA"/>
</dbReference>
<evidence type="ECO:0000256" key="1">
    <source>
        <dbReference type="ARBA" id="ARBA00004123"/>
    </source>
</evidence>
<comment type="subcellular location">
    <subcellularLocation>
        <location evidence="1">Nucleus</location>
    </subcellularLocation>
</comment>
<evidence type="ECO:0000256" key="6">
    <source>
        <dbReference type="ARBA" id="ARBA00023163"/>
    </source>
</evidence>
<feature type="region of interest" description="Disordered" evidence="9">
    <location>
        <begin position="91"/>
        <end position="140"/>
    </location>
</feature>
<feature type="compositionally biased region" description="Polar residues" evidence="9">
    <location>
        <begin position="127"/>
        <end position="140"/>
    </location>
</feature>
<keyword evidence="11" id="KW-1185">Reference proteome</keyword>
<dbReference type="GO" id="GO:0070847">
    <property type="term" value="C:core mediator complex"/>
    <property type="evidence" value="ECO:0007669"/>
    <property type="project" value="TreeGrafter"/>
</dbReference>
<evidence type="ECO:0000256" key="8">
    <source>
        <dbReference type="ARBA" id="ARBA00032018"/>
    </source>
</evidence>
<keyword evidence="5" id="KW-0010">Activator</keyword>
<evidence type="ECO:0000256" key="9">
    <source>
        <dbReference type="SAM" id="MobiDB-lite"/>
    </source>
</evidence>
<dbReference type="OrthoDB" id="2160599at2759"/>
<evidence type="ECO:0000256" key="2">
    <source>
        <dbReference type="ARBA" id="ARBA00009259"/>
    </source>
</evidence>
<reference evidence="10 11" key="1">
    <citation type="submission" date="2016-07" db="EMBL/GenBank/DDBJ databases">
        <title>Pervasive Adenine N6-methylation of Active Genes in Fungi.</title>
        <authorList>
            <consortium name="DOE Joint Genome Institute"/>
            <person name="Mondo S.J."/>
            <person name="Dannebaum R.O."/>
            <person name="Kuo R.C."/>
            <person name="Labutti K."/>
            <person name="Haridas S."/>
            <person name="Kuo A."/>
            <person name="Salamov A."/>
            <person name="Ahrendt S.R."/>
            <person name="Lipzen A."/>
            <person name="Sullivan W."/>
            <person name="Andreopoulos W.B."/>
            <person name="Clum A."/>
            <person name="Lindquist E."/>
            <person name="Daum C."/>
            <person name="Ramamoorthy G.K."/>
            <person name="Gryganskyi A."/>
            <person name="Culley D."/>
            <person name="Magnuson J.K."/>
            <person name="James T.Y."/>
            <person name="O'Malley M.A."/>
            <person name="Stajich J.E."/>
            <person name="Spatafora J.W."/>
            <person name="Visel A."/>
            <person name="Grigoriev I.V."/>
        </authorList>
    </citation>
    <scope>NUCLEOTIDE SEQUENCE [LARGE SCALE GENOMIC DNA]</scope>
    <source>
        <strain evidence="10 11">NRRL 1336</strain>
    </source>
</reference>
<dbReference type="Proteomes" id="UP000193560">
    <property type="component" value="Unassembled WGS sequence"/>
</dbReference>
<dbReference type="GO" id="GO:0003712">
    <property type="term" value="F:transcription coregulator activity"/>
    <property type="evidence" value="ECO:0007669"/>
    <property type="project" value="InterPro"/>
</dbReference>
<gene>
    <name evidence="10" type="ORF">BCR42DRAFT_429021</name>
</gene>
<dbReference type="AlphaFoldDB" id="A0A1X2HXD0"/>
<keyword evidence="4" id="KW-0805">Transcription regulation</keyword>
<dbReference type="PANTHER" id="PTHR28270">
    <property type="entry name" value="MEDIATOR OF RNA POLYMERASE II TRANSCRIPTION SUBUNIT 19"/>
    <property type="match status" value="1"/>
</dbReference>
<organism evidence="10 11">
    <name type="scientific">Absidia repens</name>
    <dbReference type="NCBI Taxonomy" id="90262"/>
    <lineage>
        <taxon>Eukaryota</taxon>
        <taxon>Fungi</taxon>
        <taxon>Fungi incertae sedis</taxon>
        <taxon>Mucoromycota</taxon>
        <taxon>Mucoromycotina</taxon>
        <taxon>Mucoromycetes</taxon>
        <taxon>Mucorales</taxon>
        <taxon>Cunninghamellaceae</taxon>
        <taxon>Absidia</taxon>
    </lineage>
</organism>
<dbReference type="InterPro" id="IPR019403">
    <property type="entry name" value="Mediator_Med19_met"/>
</dbReference>
<accession>A0A1X2HXD0</accession>
<evidence type="ECO:0000256" key="5">
    <source>
        <dbReference type="ARBA" id="ARBA00023159"/>
    </source>
</evidence>
<evidence type="ECO:0000256" key="7">
    <source>
        <dbReference type="ARBA" id="ARBA00023242"/>
    </source>
</evidence>
<evidence type="ECO:0000256" key="3">
    <source>
        <dbReference type="ARBA" id="ARBA00019615"/>
    </source>
</evidence>
<evidence type="ECO:0000256" key="4">
    <source>
        <dbReference type="ARBA" id="ARBA00023015"/>
    </source>
</evidence>
<comment type="similarity">
    <text evidence="2">Belongs to the Mediator complex subunit 19 family.</text>
</comment>
<dbReference type="InterPro" id="IPR013942">
    <property type="entry name" value="Mediator_Med19_fun"/>
</dbReference>
<evidence type="ECO:0000313" key="10">
    <source>
        <dbReference type="EMBL" id="ORZ04617.1"/>
    </source>
</evidence>
<proteinExistence type="inferred from homology"/>
<keyword evidence="7" id="KW-0539">Nucleus</keyword>
<evidence type="ECO:0000313" key="11">
    <source>
        <dbReference type="Proteomes" id="UP000193560"/>
    </source>
</evidence>
<protein>
    <recommendedName>
        <fullName evidence="3">Mediator of RNA polymerase II transcription subunit 19</fullName>
    </recommendedName>
    <alternativeName>
        <fullName evidence="8">Mediator complex subunit 19</fullName>
    </alternativeName>
</protein>
<comment type="caution">
    <text evidence="10">The sequence shown here is derived from an EMBL/GenBank/DDBJ whole genome shotgun (WGS) entry which is preliminary data.</text>
</comment>
<dbReference type="GO" id="GO:0016592">
    <property type="term" value="C:mediator complex"/>
    <property type="evidence" value="ECO:0007669"/>
    <property type="project" value="InterPro"/>
</dbReference>
<dbReference type="GO" id="GO:0006357">
    <property type="term" value="P:regulation of transcription by RNA polymerase II"/>
    <property type="evidence" value="ECO:0007669"/>
    <property type="project" value="InterPro"/>
</dbReference>
<dbReference type="STRING" id="90262.A0A1X2HXD0"/>
<sequence length="140" mass="15477">MATHLTGGTDLLTYYDLVSCYKKYINQTIDPTLSSFVADLPGKTTVEADGYMLHLLRDPHIEQDSGNSIQPLDSITLKDAYQLKEGPVPGFDASLLGTDDGLGQDRAMEKQGSGSDSERKHRKKVNLDTQPIRSSINRDY</sequence>
<keyword evidence="6" id="KW-0804">Transcription</keyword>
<dbReference type="Pfam" id="PF10278">
    <property type="entry name" value="Med19"/>
    <property type="match status" value="1"/>
</dbReference>